<dbReference type="EMBL" id="ADXJ01000176">
    <property type="protein sequence ID" value="EFS01370.1"/>
    <property type="molecule type" value="Genomic_DNA"/>
</dbReference>
<comment type="caution">
    <text evidence="1">The sequence shown here is derived from an EMBL/GenBank/DDBJ whole genome shotgun (WGS) entry which is preliminary data.</text>
</comment>
<gene>
    <name evidence="1" type="ORF">NT03LS_0419</name>
</gene>
<name>E3ZLX5_LISSE</name>
<organism evidence="1">
    <name type="scientific">Listeria seeligeri FSL N1-067</name>
    <dbReference type="NCBI Taxonomy" id="702453"/>
    <lineage>
        <taxon>Bacteria</taxon>
        <taxon>Bacillati</taxon>
        <taxon>Bacillota</taxon>
        <taxon>Bacilli</taxon>
        <taxon>Bacillales</taxon>
        <taxon>Listeriaceae</taxon>
        <taxon>Listeria</taxon>
    </lineage>
</organism>
<sequence>MSLFVVLSFYKDTPELDVFSVKNMHVTKLSVPVKTGKIHE</sequence>
<protein>
    <submittedName>
        <fullName evidence="1">Uncharacterized protein</fullName>
    </submittedName>
</protein>
<proteinExistence type="predicted"/>
<dbReference type="Proteomes" id="UP000004302">
    <property type="component" value="Chromosome"/>
</dbReference>
<evidence type="ECO:0000313" key="1">
    <source>
        <dbReference type="EMBL" id="EFS01370.1"/>
    </source>
</evidence>
<dbReference type="AlphaFoldDB" id="E3ZLX5"/>
<reference evidence="1" key="1">
    <citation type="journal article" date="2010" name="Microbiol. Resour. Announc.">
        <title>Comparative genomics of the bacterial genus Listeria: Genome evolution is characterized by limited gene acquisition and limited gene loss.</title>
        <authorList>
            <person name="den Bakker H.C."/>
            <person name="Cummings C.A."/>
            <person name="Ferreira V."/>
            <person name="Vatta P."/>
            <person name="Orsi R.H."/>
            <person name="Degoricija L."/>
            <person name="Barker M."/>
            <person name="Petrauskene O."/>
            <person name="Furtado M.R."/>
            <person name="Wiedmann M."/>
        </authorList>
    </citation>
    <scope>NUCLEOTIDE SEQUENCE [LARGE SCALE GENOMIC DNA]</scope>
    <source>
        <strain evidence="1">FSL N1-067</strain>
    </source>
</reference>
<dbReference type="HOGENOM" id="CLU_3292006_0_0_9"/>
<accession>E3ZLX5</accession>